<reference evidence="1 2" key="1">
    <citation type="journal article" date="2022" name="Plant J.">
        <title>Chromosome-level genome of Camellia lanceoleosa provides a valuable resource for understanding genome evolution and self-incompatibility.</title>
        <authorList>
            <person name="Gong W."/>
            <person name="Xiao S."/>
            <person name="Wang L."/>
            <person name="Liao Z."/>
            <person name="Chang Y."/>
            <person name="Mo W."/>
            <person name="Hu G."/>
            <person name="Li W."/>
            <person name="Zhao G."/>
            <person name="Zhu H."/>
            <person name="Hu X."/>
            <person name="Ji K."/>
            <person name="Xiang X."/>
            <person name="Song Q."/>
            <person name="Yuan D."/>
            <person name="Jin S."/>
            <person name="Zhang L."/>
        </authorList>
    </citation>
    <scope>NUCLEOTIDE SEQUENCE [LARGE SCALE GENOMIC DNA]</scope>
    <source>
        <strain evidence="1">SQ_2022a</strain>
    </source>
</reference>
<gene>
    <name evidence="1" type="ORF">LOK49_LG02G01749</name>
</gene>
<proteinExistence type="predicted"/>
<name>A0ACC0IL44_9ERIC</name>
<sequence>MVSEDHSRRRLIFLGDRSFEFEEGQEDGIGRRRVEIVERGQGLRRNIDLVGAEIKWVASQLLRLSRRVVNKVFLGRVSGGRRSVACWLRHGEEGNEVQVVVQLGDRRRQIFIPESSHGDGWEGVALVLEGFWGGNGWVSRGSANHIVKVRATMDGASGEVYW</sequence>
<comment type="caution">
    <text evidence="1">The sequence shown here is derived from an EMBL/GenBank/DDBJ whole genome shotgun (WGS) entry which is preliminary data.</text>
</comment>
<dbReference type="EMBL" id="CM045760">
    <property type="protein sequence ID" value="KAI8026078.1"/>
    <property type="molecule type" value="Genomic_DNA"/>
</dbReference>
<accession>A0ACC0IL44</accession>
<keyword evidence="2" id="KW-1185">Reference proteome</keyword>
<evidence type="ECO:0000313" key="1">
    <source>
        <dbReference type="EMBL" id="KAI8026078.1"/>
    </source>
</evidence>
<organism evidence="1 2">
    <name type="scientific">Camellia lanceoleosa</name>
    <dbReference type="NCBI Taxonomy" id="1840588"/>
    <lineage>
        <taxon>Eukaryota</taxon>
        <taxon>Viridiplantae</taxon>
        <taxon>Streptophyta</taxon>
        <taxon>Embryophyta</taxon>
        <taxon>Tracheophyta</taxon>
        <taxon>Spermatophyta</taxon>
        <taxon>Magnoliopsida</taxon>
        <taxon>eudicotyledons</taxon>
        <taxon>Gunneridae</taxon>
        <taxon>Pentapetalae</taxon>
        <taxon>asterids</taxon>
        <taxon>Ericales</taxon>
        <taxon>Theaceae</taxon>
        <taxon>Camellia</taxon>
    </lineage>
</organism>
<evidence type="ECO:0000313" key="2">
    <source>
        <dbReference type="Proteomes" id="UP001060215"/>
    </source>
</evidence>
<protein>
    <submittedName>
        <fullName evidence="1">Uncharacterized protein</fullName>
    </submittedName>
</protein>
<dbReference type="Proteomes" id="UP001060215">
    <property type="component" value="Chromosome 3"/>
</dbReference>